<keyword evidence="2" id="KW-1185">Reference proteome</keyword>
<proteinExistence type="predicted"/>
<accession>A0ABQ4YYL6</accession>
<gene>
    <name evidence="1" type="ORF">Tco_0749510</name>
</gene>
<reference evidence="1" key="2">
    <citation type="submission" date="2022-01" db="EMBL/GenBank/DDBJ databases">
        <authorList>
            <person name="Yamashiro T."/>
            <person name="Shiraishi A."/>
            <person name="Satake H."/>
            <person name="Nakayama K."/>
        </authorList>
    </citation>
    <scope>NUCLEOTIDE SEQUENCE</scope>
</reference>
<protein>
    <submittedName>
        <fullName evidence="1">Uncharacterized protein</fullName>
    </submittedName>
</protein>
<dbReference type="Proteomes" id="UP001151760">
    <property type="component" value="Unassembled WGS sequence"/>
</dbReference>
<organism evidence="1 2">
    <name type="scientific">Tanacetum coccineum</name>
    <dbReference type="NCBI Taxonomy" id="301880"/>
    <lineage>
        <taxon>Eukaryota</taxon>
        <taxon>Viridiplantae</taxon>
        <taxon>Streptophyta</taxon>
        <taxon>Embryophyta</taxon>
        <taxon>Tracheophyta</taxon>
        <taxon>Spermatophyta</taxon>
        <taxon>Magnoliopsida</taxon>
        <taxon>eudicotyledons</taxon>
        <taxon>Gunneridae</taxon>
        <taxon>Pentapetalae</taxon>
        <taxon>asterids</taxon>
        <taxon>campanulids</taxon>
        <taxon>Asterales</taxon>
        <taxon>Asteraceae</taxon>
        <taxon>Asteroideae</taxon>
        <taxon>Anthemideae</taxon>
        <taxon>Anthemidinae</taxon>
        <taxon>Tanacetum</taxon>
    </lineage>
</organism>
<dbReference type="EMBL" id="BQNB010010866">
    <property type="protein sequence ID" value="GJS82969.1"/>
    <property type="molecule type" value="Genomic_DNA"/>
</dbReference>
<reference evidence="1" key="1">
    <citation type="journal article" date="2022" name="Int. J. Mol. Sci.">
        <title>Draft Genome of Tanacetum Coccineum: Genomic Comparison of Closely Related Tanacetum-Family Plants.</title>
        <authorList>
            <person name="Yamashiro T."/>
            <person name="Shiraishi A."/>
            <person name="Nakayama K."/>
            <person name="Satake H."/>
        </authorList>
    </citation>
    <scope>NUCLEOTIDE SEQUENCE</scope>
</reference>
<comment type="caution">
    <text evidence="1">The sequence shown here is derived from an EMBL/GenBank/DDBJ whole genome shotgun (WGS) entry which is preliminary data.</text>
</comment>
<evidence type="ECO:0000313" key="2">
    <source>
        <dbReference type="Proteomes" id="UP001151760"/>
    </source>
</evidence>
<name>A0ABQ4YYL6_9ASTR</name>
<evidence type="ECO:0000313" key="1">
    <source>
        <dbReference type="EMBL" id="GJS82969.1"/>
    </source>
</evidence>
<sequence>MTPDLTCPSTYQLLQSSPGCYGPNMCFNMPASLEYLSSLARASLAEELSIDYGPTPFRFFHSWFNWDDFDKMVEDTWKSLATVDLNAIRGTHVDGEWIVDPLPMKSMFLKYFSTQFSSSVTPRICFADQFTNSFVSFEMLYLKYFLTLRKTFGIKVAEDFVSCTLAFIMSLHLLVEYEHVAVNLTRHGLAAATVGETSMFKRLKKTLGGNGEKFGWWFEQDIDGKSEDDNEKKLVMSSHLPNVVHVLPRIDNAAKDEDPKCWTACYRIIRRGTGVRVGRGGRGRRPKEGNDERVEDLNAQGNDQGLGANWGVEGVNGNVEGANEEIRIVMWLMRTFRRTLGM</sequence>